<proteinExistence type="predicted"/>
<dbReference type="EMBL" id="CAJNOC010000940">
    <property type="protein sequence ID" value="CAF0819464.1"/>
    <property type="molecule type" value="Genomic_DNA"/>
</dbReference>
<name>A0A813U190_9BILA</name>
<comment type="caution">
    <text evidence="2">The sequence shown here is derived from an EMBL/GenBank/DDBJ whole genome shotgun (WGS) entry which is preliminary data.</text>
</comment>
<feature type="compositionally biased region" description="Low complexity" evidence="1">
    <location>
        <begin position="166"/>
        <end position="179"/>
    </location>
</feature>
<sequence>MSVTYYKTVADDIDNLDFSLNRDNSNSEIKHNLINQQSSIHQHSEITKPLIQLPVISFKKIPHETKEERTKAPFQFPSFVPTSVKPNLNINQPVEFIQTEMAPQYRKIKNNLESPRSNFLLNYIAYQAPILGAHYEGRRKKMTNNFDELNNFLKNGGSTPRHRVVSENNSPNLSSESINSPNQIQSFYVNPESYRQETPSLPQIQNPIPTNQKPLPHQKFVSLPNFYETQRAYIPAEPQVSFIQPNKQVKTISQSQYFPPIATQNLPTPSYGMTIQSPYYQAYPSVQYVTDRNASYPNIKTVVVTTRPRRKYYYEKIDQRYKKYRFD</sequence>
<reference evidence="2" key="1">
    <citation type="submission" date="2021-02" db="EMBL/GenBank/DDBJ databases">
        <authorList>
            <person name="Nowell W R."/>
        </authorList>
    </citation>
    <scope>NUCLEOTIDE SEQUENCE</scope>
    <source>
        <strain evidence="2">Ploen Becks lab</strain>
    </source>
</reference>
<evidence type="ECO:0000313" key="2">
    <source>
        <dbReference type="EMBL" id="CAF0819464.1"/>
    </source>
</evidence>
<evidence type="ECO:0000256" key="1">
    <source>
        <dbReference type="SAM" id="MobiDB-lite"/>
    </source>
</evidence>
<dbReference type="Proteomes" id="UP000663879">
    <property type="component" value="Unassembled WGS sequence"/>
</dbReference>
<feature type="region of interest" description="Disordered" evidence="1">
    <location>
        <begin position="154"/>
        <end position="179"/>
    </location>
</feature>
<accession>A0A813U190</accession>
<keyword evidence="3" id="KW-1185">Reference proteome</keyword>
<dbReference type="AlphaFoldDB" id="A0A813U190"/>
<evidence type="ECO:0000313" key="3">
    <source>
        <dbReference type="Proteomes" id="UP000663879"/>
    </source>
</evidence>
<dbReference type="OrthoDB" id="10157895at2759"/>
<organism evidence="2 3">
    <name type="scientific">Brachionus calyciflorus</name>
    <dbReference type="NCBI Taxonomy" id="104777"/>
    <lineage>
        <taxon>Eukaryota</taxon>
        <taxon>Metazoa</taxon>
        <taxon>Spiralia</taxon>
        <taxon>Gnathifera</taxon>
        <taxon>Rotifera</taxon>
        <taxon>Eurotatoria</taxon>
        <taxon>Monogononta</taxon>
        <taxon>Pseudotrocha</taxon>
        <taxon>Ploima</taxon>
        <taxon>Brachionidae</taxon>
        <taxon>Brachionus</taxon>
    </lineage>
</organism>
<protein>
    <submittedName>
        <fullName evidence="2">Uncharacterized protein</fullName>
    </submittedName>
</protein>
<gene>
    <name evidence="2" type="ORF">OXX778_LOCUS7388</name>
</gene>